<dbReference type="SMART" id="SM00091">
    <property type="entry name" value="PAS"/>
    <property type="match status" value="4"/>
</dbReference>
<dbReference type="EMBL" id="JAJFAT010000009">
    <property type="protein sequence ID" value="MCC3145153.1"/>
    <property type="molecule type" value="Genomic_DNA"/>
</dbReference>
<reference evidence="4 5" key="1">
    <citation type="submission" date="2021-10" db="EMBL/GenBank/DDBJ databases">
        <authorList>
            <person name="Grouzdev D.S."/>
            <person name="Pantiukh K.S."/>
            <person name="Krutkina M.S."/>
        </authorList>
    </citation>
    <scope>NUCLEOTIDE SEQUENCE [LARGE SCALE GENOMIC DNA]</scope>
    <source>
        <strain evidence="4 5">Z-7514</strain>
    </source>
</reference>
<accession>A0AAW4WVL9</accession>
<dbReference type="CDD" id="cd00130">
    <property type="entry name" value="PAS"/>
    <property type="match status" value="4"/>
</dbReference>
<keyword evidence="5" id="KW-1185">Reference proteome</keyword>
<dbReference type="InterPro" id="IPR000014">
    <property type="entry name" value="PAS"/>
</dbReference>
<dbReference type="InterPro" id="IPR035965">
    <property type="entry name" value="PAS-like_dom_sf"/>
</dbReference>
<comment type="caution">
    <text evidence="4">The sequence shown here is derived from an EMBL/GenBank/DDBJ whole genome shotgun (WGS) entry which is preliminary data.</text>
</comment>
<dbReference type="PROSITE" id="PS50113">
    <property type="entry name" value="PAC"/>
    <property type="match status" value="1"/>
</dbReference>
<gene>
    <name evidence="4" type="ORF">LJ207_07430</name>
</gene>
<protein>
    <submittedName>
        <fullName evidence="4">PAS domain S-box protein</fullName>
    </submittedName>
</protein>
<dbReference type="SUPFAM" id="SSF55785">
    <property type="entry name" value="PYP-like sensor domain (PAS domain)"/>
    <property type="match status" value="4"/>
</dbReference>
<dbReference type="SMART" id="SM00086">
    <property type="entry name" value="PAC"/>
    <property type="match status" value="2"/>
</dbReference>
<dbReference type="InterPro" id="IPR001610">
    <property type="entry name" value="PAC"/>
</dbReference>
<dbReference type="InterPro" id="IPR052155">
    <property type="entry name" value="Biofilm_reg_signaling"/>
</dbReference>
<feature type="domain" description="PAS" evidence="1">
    <location>
        <begin position="3"/>
        <end position="76"/>
    </location>
</feature>
<dbReference type="Pfam" id="PF13188">
    <property type="entry name" value="PAS_8"/>
    <property type="match status" value="1"/>
</dbReference>
<feature type="domain" description="PAS" evidence="1">
    <location>
        <begin position="378"/>
        <end position="448"/>
    </location>
</feature>
<dbReference type="Pfam" id="PF08447">
    <property type="entry name" value="PAS_3"/>
    <property type="match status" value="1"/>
</dbReference>
<dbReference type="PROSITE" id="PS50887">
    <property type="entry name" value="GGDEF"/>
    <property type="match status" value="1"/>
</dbReference>
<dbReference type="Pfam" id="PF13426">
    <property type="entry name" value="PAS_9"/>
    <property type="match status" value="2"/>
</dbReference>
<dbReference type="CDD" id="cd01949">
    <property type="entry name" value="GGDEF"/>
    <property type="match status" value="1"/>
</dbReference>
<dbReference type="NCBIfam" id="TIGR00229">
    <property type="entry name" value="sensory_box"/>
    <property type="match status" value="4"/>
</dbReference>
<dbReference type="Gene3D" id="3.30.70.270">
    <property type="match status" value="1"/>
</dbReference>
<dbReference type="InterPro" id="IPR013655">
    <property type="entry name" value="PAS_fold_3"/>
</dbReference>
<evidence type="ECO:0000259" key="1">
    <source>
        <dbReference type="PROSITE" id="PS50112"/>
    </source>
</evidence>
<feature type="domain" description="GGDEF" evidence="3">
    <location>
        <begin position="706"/>
        <end position="828"/>
    </location>
</feature>
<dbReference type="RefSeq" id="WP_229345693.1">
    <property type="nucleotide sequence ID" value="NZ_JAJFAT010000009.1"/>
</dbReference>
<name>A0AAW4WVL9_9FIRM</name>
<feature type="domain" description="PAC" evidence="2">
    <location>
        <begin position="328"/>
        <end position="381"/>
    </location>
</feature>
<dbReference type="Proteomes" id="UP001199296">
    <property type="component" value="Unassembled WGS sequence"/>
</dbReference>
<dbReference type="AlphaFoldDB" id="A0AAW4WVL9"/>
<dbReference type="PANTHER" id="PTHR44757">
    <property type="entry name" value="DIGUANYLATE CYCLASE DGCP"/>
    <property type="match status" value="1"/>
</dbReference>
<dbReference type="SMART" id="SM00267">
    <property type="entry name" value="GGDEF"/>
    <property type="match status" value="1"/>
</dbReference>
<dbReference type="InterPro" id="IPR029016">
    <property type="entry name" value="GAF-like_dom_sf"/>
</dbReference>
<dbReference type="Gene3D" id="3.30.450.20">
    <property type="entry name" value="PAS domain"/>
    <property type="match status" value="4"/>
</dbReference>
<sequence length="828" mass="96083">MDQIQAFSKIFDKLKLGLAVIDSEGSFLFINKTAVEITGYTKKDLGQIENWFELAYPDQKLRSKTKERFYQDIESGSYSNLTKIRTKDKQDKYVELRVNQLENGLLLVNLLDRTENHNLTKKLAEKSRYLDKIVSNIPEVIILLDEQERFLDIWAGVERELYRVKEEIIGKKISEIFSGELLEKFRKNLELAEQSYQVQSFEYQLEIGGNIESYAARLLKIDKSKGSEFLVVSRNISDRYQREKELAEVKERLELAVDGAKLGVWDWDLQSDQISNNDHFKKMVGLDAIAEESWDFSFSDWEALVHPDDREKVKNLIDDHLKGKTELYHSEHRIKTTSGNWKWINDIAKVSKFDDNGKPARMVGIDIDIDKRKREEEENIYLSTAMKNISDAVILKNKEFEIIYLNKQAEKLFGYSSAELKNKNLLKLIAGEDAAQIQQKIERKVGKGEIYSGELKNKKKDGSTFVGELKVTPVCTKNKGCNYVSILRDITARKTRIKKLRFQYQLENLISNISTKFVGIDLKSLEGALSYSLEKLSVFLQAERSYLYQFDDYSRTLSKLADWRKTKKIAQIERNKVEELFNNKDLIEELMNKGYSYIKDLDQLSNSQQKNILERDNIKSSIYLGLFEDQKLFAIIAFDFFKAKQDLNESYIKTLDIAAPIIANAIIKNNKDREIQRLTFQDNLTGLYNRTFLAEEIKRLDQQRQLPISILITDINGLKEINDNFGHKMGDELIVKMAEILSTTFRDEDIIARWGGDEFIVFLPQTRKPEVEKMVERLQRAFKKTEQDELAIRAGIGTAVKERAAQDINHIINKADKAMYEDKAKKKL</sequence>
<dbReference type="SUPFAM" id="SSF55073">
    <property type="entry name" value="Nucleotide cyclase"/>
    <property type="match status" value="1"/>
</dbReference>
<evidence type="ECO:0000313" key="4">
    <source>
        <dbReference type="EMBL" id="MCC3145153.1"/>
    </source>
</evidence>
<proteinExistence type="predicted"/>
<evidence type="ECO:0000259" key="2">
    <source>
        <dbReference type="PROSITE" id="PS50113"/>
    </source>
</evidence>
<dbReference type="InterPro" id="IPR000160">
    <property type="entry name" value="GGDEF_dom"/>
</dbReference>
<dbReference type="NCBIfam" id="TIGR00254">
    <property type="entry name" value="GGDEF"/>
    <property type="match status" value="1"/>
</dbReference>
<dbReference type="Pfam" id="PF00990">
    <property type="entry name" value="GGDEF"/>
    <property type="match status" value="1"/>
</dbReference>
<dbReference type="InterPro" id="IPR000700">
    <property type="entry name" value="PAS-assoc_C"/>
</dbReference>
<dbReference type="InterPro" id="IPR029787">
    <property type="entry name" value="Nucleotide_cyclase"/>
</dbReference>
<dbReference type="InterPro" id="IPR043128">
    <property type="entry name" value="Rev_trsase/Diguanyl_cyclase"/>
</dbReference>
<evidence type="ECO:0000259" key="3">
    <source>
        <dbReference type="PROSITE" id="PS50887"/>
    </source>
</evidence>
<evidence type="ECO:0000313" key="5">
    <source>
        <dbReference type="Proteomes" id="UP001199296"/>
    </source>
</evidence>
<organism evidence="4 5">
    <name type="scientific">Halanaerobium polyolivorans</name>
    <dbReference type="NCBI Taxonomy" id="2886943"/>
    <lineage>
        <taxon>Bacteria</taxon>
        <taxon>Bacillati</taxon>
        <taxon>Bacillota</taxon>
        <taxon>Clostridia</taxon>
        <taxon>Halanaerobiales</taxon>
        <taxon>Halanaerobiaceae</taxon>
        <taxon>Halanaerobium</taxon>
    </lineage>
</organism>
<dbReference type="PANTHER" id="PTHR44757:SF2">
    <property type="entry name" value="BIOFILM ARCHITECTURE MAINTENANCE PROTEIN MBAA"/>
    <property type="match status" value="1"/>
</dbReference>
<dbReference type="PROSITE" id="PS50112">
    <property type="entry name" value="PAS"/>
    <property type="match status" value="2"/>
</dbReference>
<dbReference type="Gene3D" id="3.30.450.40">
    <property type="match status" value="1"/>
</dbReference>